<dbReference type="EMBL" id="JBHSCL010000004">
    <property type="protein sequence ID" value="MFC4219588.1"/>
    <property type="molecule type" value="Genomic_DNA"/>
</dbReference>
<comment type="caution">
    <text evidence="2">The sequence shown here is derived from an EMBL/GenBank/DDBJ whole genome shotgun (WGS) entry which is preliminary data.</text>
</comment>
<organism evidence="2 3">
    <name type="scientific">Flagellimonas marina</name>
    <dbReference type="NCBI Taxonomy" id="1775168"/>
    <lineage>
        <taxon>Bacteria</taxon>
        <taxon>Pseudomonadati</taxon>
        <taxon>Bacteroidota</taxon>
        <taxon>Flavobacteriia</taxon>
        <taxon>Flavobacteriales</taxon>
        <taxon>Flavobacteriaceae</taxon>
        <taxon>Flagellimonas</taxon>
    </lineage>
</organism>
<dbReference type="Proteomes" id="UP001595841">
    <property type="component" value="Unassembled WGS sequence"/>
</dbReference>
<reference evidence="3" key="1">
    <citation type="journal article" date="2019" name="Int. J. Syst. Evol. Microbiol.">
        <title>The Global Catalogue of Microorganisms (GCM) 10K type strain sequencing project: providing services to taxonomists for standard genome sequencing and annotation.</title>
        <authorList>
            <consortium name="The Broad Institute Genomics Platform"/>
            <consortium name="The Broad Institute Genome Sequencing Center for Infectious Disease"/>
            <person name="Wu L."/>
            <person name="Ma J."/>
        </authorList>
    </citation>
    <scope>NUCLEOTIDE SEQUENCE [LARGE SCALE GENOMIC DNA]</scope>
    <source>
        <strain evidence="3">CGMCC 1.15774</strain>
    </source>
</reference>
<evidence type="ECO:0000313" key="2">
    <source>
        <dbReference type="EMBL" id="MFC4219588.1"/>
    </source>
</evidence>
<gene>
    <name evidence="2" type="ORF">ACFOWS_05570</name>
</gene>
<proteinExistence type="predicted"/>
<keyword evidence="1" id="KW-0732">Signal</keyword>
<evidence type="ECO:0000313" key="3">
    <source>
        <dbReference type="Proteomes" id="UP001595841"/>
    </source>
</evidence>
<keyword evidence="3" id="KW-1185">Reference proteome</keyword>
<sequence>MKAAVFSLLLLLNFSVFAQEDCLLGVGGKDDEVIAEVFQLNEEQQEQLRNWSAELKIRNGWLKEKAEYLLKKHEESSVDELLKVSEEYQKILDSMKQNVRMMDKRLLTILNPKQYEFYTELCTKLSLRPIYINRSVDEK</sequence>
<dbReference type="RefSeq" id="WP_379762962.1">
    <property type="nucleotide sequence ID" value="NZ_JBHSCL010000004.1"/>
</dbReference>
<name>A0ABV8PHT7_9FLAO</name>
<protein>
    <recommendedName>
        <fullName evidence="4">Periplasmic heavy metal sensor</fullName>
    </recommendedName>
</protein>
<evidence type="ECO:0000256" key="1">
    <source>
        <dbReference type="SAM" id="SignalP"/>
    </source>
</evidence>
<accession>A0ABV8PHT7</accession>
<feature type="chain" id="PRO_5047342380" description="Periplasmic heavy metal sensor" evidence="1">
    <location>
        <begin position="19"/>
        <end position="139"/>
    </location>
</feature>
<evidence type="ECO:0008006" key="4">
    <source>
        <dbReference type="Google" id="ProtNLM"/>
    </source>
</evidence>
<feature type="signal peptide" evidence="1">
    <location>
        <begin position="1"/>
        <end position="18"/>
    </location>
</feature>